<protein>
    <recommendedName>
        <fullName evidence="4">Lipoprotein</fullName>
    </recommendedName>
</protein>
<evidence type="ECO:0000313" key="2">
    <source>
        <dbReference type="EMBL" id="MDF3831805.1"/>
    </source>
</evidence>
<keyword evidence="1" id="KW-0732">Signal</keyword>
<comment type="caution">
    <text evidence="2">The sequence shown here is derived from an EMBL/GenBank/DDBJ whole genome shotgun (WGS) entry which is preliminary data.</text>
</comment>
<dbReference type="RefSeq" id="WP_276263578.1">
    <property type="nucleotide sequence ID" value="NZ_JARJLM010000036.1"/>
</dbReference>
<reference evidence="2 3" key="1">
    <citation type="submission" date="2023-03" db="EMBL/GenBank/DDBJ databases">
        <title>Draft assemblies of triclosan tolerant bacteria isolated from returned activated sludge.</title>
        <authorList>
            <person name="Van Hamelsveld S."/>
        </authorList>
    </citation>
    <scope>NUCLEOTIDE SEQUENCE [LARGE SCALE GENOMIC DNA]</scope>
    <source>
        <strain evidence="2 3">GW210010_S58</strain>
    </source>
</reference>
<keyword evidence="3" id="KW-1185">Reference proteome</keyword>
<evidence type="ECO:0008006" key="4">
    <source>
        <dbReference type="Google" id="ProtNLM"/>
    </source>
</evidence>
<name>A0ABT6AGT3_9BURK</name>
<organism evidence="2 3">
    <name type="scientific">Cupriavidus basilensis</name>
    <dbReference type="NCBI Taxonomy" id="68895"/>
    <lineage>
        <taxon>Bacteria</taxon>
        <taxon>Pseudomonadati</taxon>
        <taxon>Pseudomonadota</taxon>
        <taxon>Betaproteobacteria</taxon>
        <taxon>Burkholderiales</taxon>
        <taxon>Burkholderiaceae</taxon>
        <taxon>Cupriavidus</taxon>
    </lineage>
</organism>
<evidence type="ECO:0000256" key="1">
    <source>
        <dbReference type="SAM" id="SignalP"/>
    </source>
</evidence>
<gene>
    <name evidence="2" type="ORF">P3W85_02350</name>
</gene>
<accession>A0ABT6AGT3</accession>
<dbReference type="EMBL" id="JARJLM010000036">
    <property type="protein sequence ID" value="MDF3831805.1"/>
    <property type="molecule type" value="Genomic_DNA"/>
</dbReference>
<evidence type="ECO:0000313" key="3">
    <source>
        <dbReference type="Proteomes" id="UP001216674"/>
    </source>
</evidence>
<feature type="signal peptide" evidence="1">
    <location>
        <begin position="1"/>
        <end position="20"/>
    </location>
</feature>
<feature type="chain" id="PRO_5047098608" description="Lipoprotein" evidence="1">
    <location>
        <begin position="21"/>
        <end position="90"/>
    </location>
</feature>
<dbReference type="PROSITE" id="PS51257">
    <property type="entry name" value="PROKAR_LIPOPROTEIN"/>
    <property type="match status" value="1"/>
</dbReference>
<proteinExistence type="predicted"/>
<dbReference type="Proteomes" id="UP001216674">
    <property type="component" value="Unassembled WGS sequence"/>
</dbReference>
<sequence>MRILLHIALTALLVGCTTQAERTAQAERQVDQMISVYGPACEKLGYKGNSDPWRDCVLSLDAKESTERYSRYPTSTTCFGHRGFFQCTTF</sequence>